<proteinExistence type="predicted"/>
<evidence type="ECO:0000313" key="2">
    <source>
        <dbReference type="EMBL" id="AUO79153.1"/>
    </source>
</evidence>
<dbReference type="InterPro" id="IPR019627">
    <property type="entry name" value="YAcAr"/>
</dbReference>
<evidence type="ECO:0000259" key="1">
    <source>
        <dbReference type="Pfam" id="PF10686"/>
    </source>
</evidence>
<dbReference type="RefSeq" id="YP_009639475.1">
    <property type="nucleotide sequence ID" value="NC_042351.1"/>
</dbReference>
<evidence type="ECO:0000313" key="3">
    <source>
        <dbReference type="Proteomes" id="UP000258606"/>
    </source>
</evidence>
<keyword evidence="3" id="KW-1185">Reference proteome</keyword>
<reference evidence="2 3" key="1">
    <citation type="submission" date="2017-07" db="EMBL/GenBank/DDBJ databases">
        <title>Characterization of ecologically diverse viruses infecting co-occurring strains of cosmopolitan hyperhalophilic Bacteroidetes.</title>
        <authorList>
            <person name="Villamor J."/>
            <person name="Ramos-Barbero M.D."/>
            <person name="Gonzalez-Torres P."/>
            <person name="Gabaldon T."/>
            <person name="Rollesso-Mora R."/>
            <person name="Meseguer I."/>
            <person name="Martinez-Garcia M."/>
            <person name="Santos F."/>
            <person name="Anton J."/>
        </authorList>
    </citation>
    <scope>NUCLEOTIDE SEQUENCE [LARGE SCALE GENOMIC DNA]</scope>
</reference>
<organism evidence="2 3">
    <name type="scientific">Salinibacter phage M8CRM-1</name>
    <dbReference type="NCBI Taxonomy" id="2681612"/>
    <lineage>
        <taxon>Viruses</taxon>
        <taxon>Duplodnaviria</taxon>
        <taxon>Heunggongvirae</taxon>
        <taxon>Uroviricota</taxon>
        <taxon>Caudoviricetes</taxon>
        <taxon>Kryptosalinivirus</taxon>
        <taxon>Kryptosalinivirus M8CRM1</taxon>
    </lineage>
</organism>
<dbReference type="KEGG" id="vg:40236270"/>
<dbReference type="Pfam" id="PF10686">
    <property type="entry name" value="YAcAr"/>
    <property type="match status" value="1"/>
</dbReference>
<accession>A0A2I6UGN2</accession>
<dbReference type="SUPFAM" id="SSF102405">
    <property type="entry name" value="MCP/YpsA-like"/>
    <property type="match status" value="1"/>
</dbReference>
<dbReference type="EMBL" id="MF580959">
    <property type="protein sequence ID" value="AUO79153.1"/>
    <property type="molecule type" value="Genomic_DNA"/>
</dbReference>
<sequence length="125" mass="13790">MKVIVAGSRSITSQDMVDRAIEESGFSVSVLVSGGARGVDRMGEKWAESQPIPYLVYPADWGEHGKSAGYIRNAEMAEWADALVAVWDGKSRGTKHMIETAHKSDMPIFVWFSDGRDPKEFTPVN</sequence>
<dbReference type="GeneID" id="40236270"/>
<dbReference type="Proteomes" id="UP000258606">
    <property type="component" value="Segment"/>
</dbReference>
<name>A0A2I6UGN2_9CAUD</name>
<protein>
    <recommendedName>
        <fullName evidence="1">YspA cpYpsA-related SLOG domain-containing protein</fullName>
    </recommendedName>
</protein>
<feature type="domain" description="YspA cpYpsA-related SLOG" evidence="1">
    <location>
        <begin position="1"/>
        <end position="64"/>
    </location>
</feature>